<reference evidence="1" key="1">
    <citation type="submission" date="2022-11" db="EMBL/GenBank/DDBJ databases">
        <authorList>
            <person name="Petersen C."/>
        </authorList>
    </citation>
    <scope>NUCLEOTIDE SEQUENCE</scope>
    <source>
        <strain evidence="1">IBT 29864</strain>
    </source>
</reference>
<gene>
    <name evidence="1" type="ORF">N7496_009675</name>
</gene>
<comment type="caution">
    <text evidence="1">The sequence shown here is derived from an EMBL/GenBank/DDBJ whole genome shotgun (WGS) entry which is preliminary data.</text>
</comment>
<dbReference type="RefSeq" id="XP_056551588.1">
    <property type="nucleotide sequence ID" value="XM_056702588.1"/>
</dbReference>
<dbReference type="AlphaFoldDB" id="A0A9W9RPL5"/>
<reference evidence="1" key="2">
    <citation type="journal article" date="2023" name="IMA Fungus">
        <title>Comparative genomic study of the Penicillium genus elucidates a diverse pangenome and 15 lateral gene transfer events.</title>
        <authorList>
            <person name="Petersen C."/>
            <person name="Sorensen T."/>
            <person name="Nielsen M.R."/>
            <person name="Sondergaard T.E."/>
            <person name="Sorensen J.L."/>
            <person name="Fitzpatrick D.A."/>
            <person name="Frisvad J.C."/>
            <person name="Nielsen K.L."/>
        </authorList>
    </citation>
    <scope>NUCLEOTIDE SEQUENCE</scope>
    <source>
        <strain evidence="1">IBT 29864</strain>
    </source>
</reference>
<evidence type="ECO:0000313" key="1">
    <source>
        <dbReference type="EMBL" id="KAJ5363962.1"/>
    </source>
</evidence>
<proteinExistence type="predicted"/>
<organism evidence="1 2">
    <name type="scientific">Penicillium cataractarum</name>
    <dbReference type="NCBI Taxonomy" id="2100454"/>
    <lineage>
        <taxon>Eukaryota</taxon>
        <taxon>Fungi</taxon>
        <taxon>Dikarya</taxon>
        <taxon>Ascomycota</taxon>
        <taxon>Pezizomycotina</taxon>
        <taxon>Eurotiomycetes</taxon>
        <taxon>Eurotiomycetidae</taxon>
        <taxon>Eurotiales</taxon>
        <taxon>Aspergillaceae</taxon>
        <taxon>Penicillium</taxon>
    </lineage>
</organism>
<keyword evidence="2" id="KW-1185">Reference proteome</keyword>
<accession>A0A9W9RPL5</accession>
<dbReference type="EMBL" id="JAPZBS010000008">
    <property type="protein sequence ID" value="KAJ5363962.1"/>
    <property type="molecule type" value="Genomic_DNA"/>
</dbReference>
<dbReference type="OrthoDB" id="4424523at2759"/>
<sequence>MEQRHYQALNVKIIEDSKRTPWRPFSYNVADVIERHVEETGFQYWGIPIYRTTYKSDSDWEEFLRRFLERVRDTLACHHGLDMWDSFRPTVIEDKSRFDGATPALIREAFKEWAATACEREEGVTYERAEWAFTARYRLCIMVDEEALQSVLDIPAGNLDGYNSTGFVVLINGRWVPETDPCELAEGEEDDEYEPLYGCTLQDVGWMKISYDRAQTVASSAMQYGSDWDLEYRRPPTICVGY</sequence>
<protein>
    <submittedName>
        <fullName evidence="1">Uncharacterized protein</fullName>
    </submittedName>
</protein>
<name>A0A9W9RPL5_9EURO</name>
<dbReference type="Proteomes" id="UP001147782">
    <property type="component" value="Unassembled WGS sequence"/>
</dbReference>
<evidence type="ECO:0000313" key="2">
    <source>
        <dbReference type="Proteomes" id="UP001147782"/>
    </source>
</evidence>
<dbReference type="GeneID" id="81441767"/>